<dbReference type="GeneID" id="19903560"/>
<accession>R7YY63</accession>
<proteinExistence type="predicted"/>
<dbReference type="AlphaFoldDB" id="R7YY63"/>
<dbReference type="OrthoDB" id="2213137at2759"/>
<gene>
    <name evidence="2" type="ORF">W97_06249</name>
</gene>
<feature type="transmembrane region" description="Helical" evidence="1">
    <location>
        <begin position="101"/>
        <end position="119"/>
    </location>
</feature>
<dbReference type="PANTHER" id="PTHR11360:SF287">
    <property type="entry name" value="MFS MONOCARBOXYLATE TRANSPORTER"/>
    <property type="match status" value="1"/>
</dbReference>
<dbReference type="SUPFAM" id="SSF103473">
    <property type="entry name" value="MFS general substrate transporter"/>
    <property type="match status" value="1"/>
</dbReference>
<dbReference type="InterPro" id="IPR036259">
    <property type="entry name" value="MFS_trans_sf"/>
</dbReference>
<dbReference type="EMBL" id="JH767583">
    <property type="protein sequence ID" value="EON66847.1"/>
    <property type="molecule type" value="Genomic_DNA"/>
</dbReference>
<dbReference type="HOGENOM" id="CLU_1686465_0_0_1"/>
<dbReference type="InterPro" id="IPR050327">
    <property type="entry name" value="Proton-linked_MCT"/>
</dbReference>
<keyword evidence="1" id="KW-0472">Membrane</keyword>
<keyword evidence="3" id="KW-1185">Reference proteome</keyword>
<dbReference type="Proteomes" id="UP000016924">
    <property type="component" value="Unassembled WGS sequence"/>
</dbReference>
<dbReference type="RefSeq" id="XP_007782164.1">
    <property type="nucleotide sequence ID" value="XM_007783974.1"/>
</dbReference>
<dbReference type="PANTHER" id="PTHR11360">
    <property type="entry name" value="MONOCARBOXYLATE TRANSPORTER"/>
    <property type="match status" value="1"/>
</dbReference>
<reference evidence="3" key="1">
    <citation type="submission" date="2012-06" db="EMBL/GenBank/DDBJ databases">
        <title>The genome sequence of Coniosporium apollinis CBS 100218.</title>
        <authorList>
            <consortium name="The Broad Institute Genome Sequencing Platform"/>
            <person name="Cuomo C."/>
            <person name="Gorbushina A."/>
            <person name="Noack S."/>
            <person name="Walker B."/>
            <person name="Young S.K."/>
            <person name="Zeng Q."/>
            <person name="Gargeya S."/>
            <person name="Fitzgerald M."/>
            <person name="Haas B."/>
            <person name="Abouelleil A."/>
            <person name="Alvarado L."/>
            <person name="Arachchi H.M."/>
            <person name="Berlin A.M."/>
            <person name="Chapman S.B."/>
            <person name="Goldberg J."/>
            <person name="Griggs A."/>
            <person name="Gujja S."/>
            <person name="Hansen M."/>
            <person name="Howarth C."/>
            <person name="Imamovic A."/>
            <person name="Larimer J."/>
            <person name="McCowan C."/>
            <person name="Montmayeur A."/>
            <person name="Murphy C."/>
            <person name="Neiman D."/>
            <person name="Pearson M."/>
            <person name="Priest M."/>
            <person name="Roberts A."/>
            <person name="Saif S."/>
            <person name="Shea T."/>
            <person name="Sisk P."/>
            <person name="Sykes S."/>
            <person name="Wortman J."/>
            <person name="Nusbaum C."/>
            <person name="Birren B."/>
        </authorList>
    </citation>
    <scope>NUCLEOTIDE SEQUENCE [LARGE SCALE GENOMIC DNA]</scope>
    <source>
        <strain evidence="3">CBS 100218</strain>
    </source>
</reference>
<sequence>MEKRRKSVSRLRLRTAAIPFLGAPLITPVISRYYAYQQEMIWAGWITCSLGLIAASFAKGVWHLVLTQGVAYGIGFLVLYYPLLNMLNDWFIKRRGLAHRILFASSSPIVLVGPTLPLLRSRTIKADAARRPANLQIDFKIPKKPTFLILAFFGLF</sequence>
<organism evidence="2 3">
    <name type="scientific">Coniosporium apollinis (strain CBS 100218)</name>
    <name type="common">Rock-inhabiting black yeast</name>
    <dbReference type="NCBI Taxonomy" id="1168221"/>
    <lineage>
        <taxon>Eukaryota</taxon>
        <taxon>Fungi</taxon>
        <taxon>Dikarya</taxon>
        <taxon>Ascomycota</taxon>
        <taxon>Pezizomycotina</taxon>
        <taxon>Dothideomycetes</taxon>
        <taxon>Dothideomycetes incertae sedis</taxon>
        <taxon>Coniosporium</taxon>
    </lineage>
</organism>
<protein>
    <submittedName>
        <fullName evidence="2">Uncharacterized protein</fullName>
    </submittedName>
</protein>
<feature type="transmembrane region" description="Helical" evidence="1">
    <location>
        <begin position="40"/>
        <end position="57"/>
    </location>
</feature>
<keyword evidence="1" id="KW-0812">Transmembrane</keyword>
<evidence type="ECO:0000313" key="3">
    <source>
        <dbReference type="Proteomes" id="UP000016924"/>
    </source>
</evidence>
<evidence type="ECO:0000256" key="1">
    <source>
        <dbReference type="SAM" id="Phobius"/>
    </source>
</evidence>
<keyword evidence="1" id="KW-1133">Transmembrane helix</keyword>
<evidence type="ECO:0000313" key="2">
    <source>
        <dbReference type="EMBL" id="EON66847.1"/>
    </source>
</evidence>
<feature type="transmembrane region" description="Helical" evidence="1">
    <location>
        <begin position="64"/>
        <end position="81"/>
    </location>
</feature>
<name>R7YY63_CONA1</name>